<dbReference type="AlphaFoldDB" id="A0A0B1T9T2"/>
<feature type="domain" description="RWD" evidence="1">
    <location>
        <begin position="11"/>
        <end position="133"/>
    </location>
</feature>
<name>A0A0B1T9T2_OESDE</name>
<dbReference type="InterPro" id="IPR006575">
    <property type="entry name" value="RWD_dom"/>
</dbReference>
<keyword evidence="3" id="KW-1185">Reference proteome</keyword>
<gene>
    <name evidence="2" type="ORF">OESDEN_08007</name>
</gene>
<reference evidence="2 3" key="1">
    <citation type="submission" date="2014-03" db="EMBL/GenBank/DDBJ databases">
        <title>Draft genome of the hookworm Oesophagostomum dentatum.</title>
        <authorList>
            <person name="Mitreva M."/>
        </authorList>
    </citation>
    <scope>NUCLEOTIDE SEQUENCE [LARGE SCALE GENOMIC DNA]</scope>
    <source>
        <strain evidence="2 3">OD-Hann</strain>
    </source>
</reference>
<dbReference type="InterPro" id="IPR016135">
    <property type="entry name" value="UBQ-conjugating_enzyme/RWD"/>
</dbReference>
<dbReference type="CDD" id="cd23820">
    <property type="entry name" value="RWD_RNF14"/>
    <property type="match status" value="1"/>
</dbReference>
<evidence type="ECO:0000313" key="2">
    <source>
        <dbReference type="EMBL" id="KHJ92110.1"/>
    </source>
</evidence>
<evidence type="ECO:0000313" key="3">
    <source>
        <dbReference type="Proteomes" id="UP000053660"/>
    </source>
</evidence>
<dbReference type="OrthoDB" id="5873844at2759"/>
<dbReference type="Proteomes" id="UP000053660">
    <property type="component" value="Unassembled WGS sequence"/>
</dbReference>
<protein>
    <submittedName>
        <fullName evidence="2">RWD domain protein</fullName>
    </submittedName>
</protein>
<dbReference type="Gene3D" id="3.10.110.10">
    <property type="entry name" value="Ubiquitin Conjugating Enzyme"/>
    <property type="match status" value="1"/>
</dbReference>
<dbReference type="PROSITE" id="PS50908">
    <property type="entry name" value="RWD"/>
    <property type="match status" value="1"/>
</dbReference>
<dbReference type="SMART" id="SM00591">
    <property type="entry name" value="RWD"/>
    <property type="match status" value="1"/>
</dbReference>
<dbReference type="SUPFAM" id="SSF54495">
    <property type="entry name" value="UBC-like"/>
    <property type="match status" value="1"/>
</dbReference>
<sequence length="199" mass="23006">MLKQFPAEQTDEIDAVISYFGEEFVSVDQSGSELSGIISVVLEPKAKPIVLSAADGTDYGRFETTQLSPIDLHFRLPVEYPDKEAIFDVYSIWLPDPMRTTILKRLAKIAQENLGFPVLFLCCEDVKKFVEEEDMTEVFLGRNNYARKHNLRPMEILERAREECERAELREFEAHCYDCNVCDLVISFQRRSHLLTFDN</sequence>
<organism evidence="2 3">
    <name type="scientific">Oesophagostomum dentatum</name>
    <name type="common">Nodular worm</name>
    <dbReference type="NCBI Taxonomy" id="61180"/>
    <lineage>
        <taxon>Eukaryota</taxon>
        <taxon>Metazoa</taxon>
        <taxon>Ecdysozoa</taxon>
        <taxon>Nematoda</taxon>
        <taxon>Chromadorea</taxon>
        <taxon>Rhabditida</taxon>
        <taxon>Rhabditina</taxon>
        <taxon>Rhabditomorpha</taxon>
        <taxon>Strongyloidea</taxon>
        <taxon>Strongylidae</taxon>
        <taxon>Oesophagostomum</taxon>
    </lineage>
</organism>
<dbReference type="Pfam" id="PF05773">
    <property type="entry name" value="RWD"/>
    <property type="match status" value="1"/>
</dbReference>
<dbReference type="EMBL" id="KN551556">
    <property type="protein sequence ID" value="KHJ92110.1"/>
    <property type="molecule type" value="Genomic_DNA"/>
</dbReference>
<evidence type="ECO:0000259" key="1">
    <source>
        <dbReference type="PROSITE" id="PS50908"/>
    </source>
</evidence>
<proteinExistence type="predicted"/>
<accession>A0A0B1T9T2</accession>